<evidence type="ECO:0000313" key="1">
    <source>
        <dbReference type="EMBL" id="CAD6502141.1"/>
    </source>
</evidence>
<dbReference type="PANTHER" id="PTHR28152">
    <property type="entry name" value="HYDROXYACYL-THIOESTER DEHYDRATASE TYPE 2, MITOCHONDRIAL"/>
    <property type="match status" value="1"/>
</dbReference>
<dbReference type="InterPro" id="IPR052741">
    <property type="entry name" value="Mitochondrial_HTD2"/>
</dbReference>
<sequence length="505" mass="57443">MNTISRYQNDMGTVKKINMKSWSSIFRTNILTFSRYDTSGLIARVRPSNEIKLPRLYSRLTAQNQVTLTPPSKNFIDVGRFDAAPLQREDNLNQSNSICPLELLDQINESPRENISSEDSLSLSGVTIKAHNEKSKSFELEEKKNRITPTTWIPGKKCTMFASKNDGLSTIVVGGSNTLEKLEKSLRELLLARPAITYFDHMSPTPSNLLITLLSSYLPFIGKYQDDETRSKDDRFYLPLGHHFVYFHSHVACRNLLPDGTDDYHSPGLPFERRLWVGGTINFAQPMNLFPKIKMMCTEKIIDVRITGEQDNEKIYVVTNRKITDQHTGILDLSEDRTVVFMRRKKYGVITERLNAQKPRMEPHYSVVVRPTRTLLFRFSALTYNAHRIHLDDVFCREVEGLKSMIVQGPLTVVFMLAVLTEQLLEKSRIISFSYRNLAPLYVEEDMKICVKIGAKTGGKSTWHLWIEGPQGGYAVKGTATVVRVGENNDGINSSGEDMAYVDNN</sequence>
<dbReference type="GO" id="GO:0019171">
    <property type="term" value="F:(3R)-hydroxyacyl-[acyl-carrier-protein] dehydratase activity"/>
    <property type="evidence" value="ECO:0007669"/>
    <property type="project" value="TreeGrafter"/>
</dbReference>
<organism evidence="1 2">
    <name type="scientific">Blumeria graminis f. sp. triticale</name>
    <dbReference type="NCBI Taxonomy" id="1689686"/>
    <lineage>
        <taxon>Eukaryota</taxon>
        <taxon>Fungi</taxon>
        <taxon>Dikarya</taxon>
        <taxon>Ascomycota</taxon>
        <taxon>Pezizomycotina</taxon>
        <taxon>Leotiomycetes</taxon>
        <taxon>Erysiphales</taxon>
        <taxon>Erysiphaceae</taxon>
        <taxon>Blumeria</taxon>
    </lineage>
</organism>
<dbReference type="AlphaFoldDB" id="A0A9W4D102"/>
<proteinExistence type="predicted"/>
<gene>
    <name evidence="1" type="ORF">BGTH12_LOCUS3499</name>
</gene>
<accession>A0A9W4D102</accession>
<name>A0A9W4D102_BLUGR</name>
<dbReference type="Proteomes" id="UP000683417">
    <property type="component" value="Unassembled WGS sequence"/>
</dbReference>
<evidence type="ECO:0000313" key="2">
    <source>
        <dbReference type="Proteomes" id="UP000683417"/>
    </source>
</evidence>
<comment type="caution">
    <text evidence="1">The sequence shown here is derived from an EMBL/GenBank/DDBJ whole genome shotgun (WGS) entry which is preliminary data.</text>
</comment>
<protein>
    <submittedName>
        <fullName evidence="1">BgTH12-02382</fullName>
    </submittedName>
</protein>
<reference evidence="1" key="1">
    <citation type="submission" date="2020-10" db="EMBL/GenBank/DDBJ databases">
        <authorList>
            <person name="Muller C M."/>
        </authorList>
    </citation>
    <scope>NUCLEOTIDE SEQUENCE</scope>
    <source>
        <strain evidence="1">THUN-12</strain>
    </source>
</reference>
<dbReference type="GO" id="GO:0005739">
    <property type="term" value="C:mitochondrion"/>
    <property type="evidence" value="ECO:0007669"/>
    <property type="project" value="TreeGrafter"/>
</dbReference>
<dbReference type="PANTHER" id="PTHR28152:SF1">
    <property type="entry name" value="HYDROXYACYL-THIOESTER DEHYDRATASE TYPE 2, MITOCHONDRIAL"/>
    <property type="match status" value="1"/>
</dbReference>
<dbReference type="EMBL" id="CAJHIT010000005">
    <property type="protein sequence ID" value="CAD6502141.1"/>
    <property type="molecule type" value="Genomic_DNA"/>
</dbReference>